<dbReference type="InterPro" id="IPR029021">
    <property type="entry name" value="Prot-tyrosine_phosphatase-like"/>
</dbReference>
<keyword evidence="2" id="KW-0378">Hydrolase</keyword>
<evidence type="ECO:0000313" key="8">
    <source>
        <dbReference type="Proteomes" id="UP000249390"/>
    </source>
</evidence>
<feature type="region of interest" description="Disordered" evidence="4">
    <location>
        <begin position="681"/>
        <end position="896"/>
    </location>
</feature>
<dbReference type="InterPro" id="IPR042201">
    <property type="entry name" value="FH2_Formin_sf"/>
</dbReference>
<feature type="compositionally biased region" description="Pro residues" evidence="4">
    <location>
        <begin position="631"/>
        <end position="648"/>
    </location>
</feature>
<feature type="region of interest" description="Disordered" evidence="4">
    <location>
        <begin position="492"/>
        <end position="557"/>
    </location>
</feature>
<feature type="domain" description="C2 tensin-type" evidence="5">
    <location>
        <begin position="199"/>
        <end position="341"/>
    </location>
</feature>
<evidence type="ECO:0000256" key="1">
    <source>
        <dbReference type="ARBA" id="ARBA00006468"/>
    </source>
</evidence>
<dbReference type="Pfam" id="PF02181">
    <property type="entry name" value="FH2"/>
    <property type="match status" value="1"/>
</dbReference>
<protein>
    <recommendedName>
        <fullName evidence="3">Formin-like protein</fullName>
    </recommendedName>
</protein>
<organism evidence="7 8">
    <name type="scientific">Cuscuta australis</name>
    <dbReference type="NCBI Taxonomy" id="267555"/>
    <lineage>
        <taxon>Eukaryota</taxon>
        <taxon>Viridiplantae</taxon>
        <taxon>Streptophyta</taxon>
        <taxon>Embryophyta</taxon>
        <taxon>Tracheophyta</taxon>
        <taxon>Spermatophyta</taxon>
        <taxon>Magnoliopsida</taxon>
        <taxon>eudicotyledons</taxon>
        <taxon>Gunneridae</taxon>
        <taxon>Pentapetalae</taxon>
        <taxon>asterids</taxon>
        <taxon>lamiids</taxon>
        <taxon>Solanales</taxon>
        <taxon>Convolvulaceae</taxon>
        <taxon>Cuscuteae</taxon>
        <taxon>Cuscuta</taxon>
        <taxon>Cuscuta subgen. Grammica</taxon>
        <taxon>Cuscuta sect. Cleistogrammica</taxon>
    </lineage>
</organism>
<accession>A0A328CX66</accession>
<dbReference type="Gene3D" id="1.20.58.2220">
    <property type="entry name" value="Formin, FH2 domain"/>
    <property type="match status" value="1"/>
</dbReference>
<dbReference type="Pfam" id="PF10409">
    <property type="entry name" value="PTEN_C2"/>
    <property type="match status" value="1"/>
</dbReference>
<evidence type="ECO:0000313" key="7">
    <source>
        <dbReference type="EMBL" id="RAL38062.1"/>
    </source>
</evidence>
<gene>
    <name evidence="7" type="ORF">DM860_000756</name>
</gene>
<reference evidence="7 8" key="1">
    <citation type="submission" date="2018-06" db="EMBL/GenBank/DDBJ databases">
        <title>The Genome of Cuscuta australis (Dodder) Provides Insight into the Evolution of Plant Parasitism.</title>
        <authorList>
            <person name="Liu H."/>
        </authorList>
    </citation>
    <scope>NUCLEOTIDE SEQUENCE [LARGE SCALE GENOMIC DNA]</scope>
    <source>
        <strain evidence="8">cv. Yunnan</strain>
        <tissue evidence="7">Vines</tissue>
    </source>
</reference>
<name>A0A328CX66_9ASTE</name>
<feature type="domain" description="FH2" evidence="6">
    <location>
        <begin position="889"/>
        <end position="1289"/>
    </location>
</feature>
<feature type="compositionally biased region" description="Polar residues" evidence="4">
    <location>
        <begin position="543"/>
        <end position="555"/>
    </location>
</feature>
<dbReference type="InterPro" id="IPR014020">
    <property type="entry name" value="Tensin_C2-dom"/>
</dbReference>
<evidence type="ECO:0000259" key="6">
    <source>
        <dbReference type="PROSITE" id="PS51444"/>
    </source>
</evidence>
<comment type="similarity">
    <text evidence="1">Belongs to the formin-like family. Class-II subfamily.</text>
</comment>
<dbReference type="Gene3D" id="2.60.40.1110">
    <property type="match status" value="1"/>
</dbReference>
<dbReference type="Gene3D" id="3.90.190.10">
    <property type="entry name" value="Protein tyrosine phosphatase superfamily"/>
    <property type="match status" value="1"/>
</dbReference>
<dbReference type="PANTHER" id="PTHR45733:SF8">
    <property type="entry name" value="FORMIN-J"/>
    <property type="match status" value="1"/>
</dbReference>
<dbReference type="SMART" id="SM00498">
    <property type="entry name" value="FH2"/>
    <property type="match status" value="1"/>
</dbReference>
<feature type="compositionally biased region" description="Pro residues" evidence="4">
    <location>
        <begin position="681"/>
        <end position="840"/>
    </location>
</feature>
<evidence type="ECO:0000259" key="5">
    <source>
        <dbReference type="PROSITE" id="PS51182"/>
    </source>
</evidence>
<comment type="caution">
    <text evidence="7">The sequence shown here is derived from an EMBL/GenBank/DDBJ whole genome shotgun (WGS) entry which is preliminary data.</text>
</comment>
<dbReference type="SMART" id="SM01326">
    <property type="entry name" value="PTEN_C2"/>
    <property type="match status" value="1"/>
</dbReference>
<sequence>MALFRKFFYRKPPEGLLEISERVFVFDCCFTSDVLEDDEYALYMGGIVHNLCDHFPDASFMVFNFKDGEYESQIESILEDYNMTVVNYPQHYENCPIHTMETIYHFLKASESWLSHGPTNILLLHCEFGGWPVLAFMLAALLIFRRQYTGEHKTLDMIYKQAPRELLELMIPLNPLPSQYRYLQYVSRRNLGSEWPPLDRALTLECVIIRHIPNMDGEGGCRPIFRIYGQDPFMAADRTPKVLFSTPKNCNDVRYYKQTDCGLIKIDIHCHVQGDVVLECITLQEQDDELECEEMMFRVVFNTAFIRSNILILNRDEVDMLWDVKDQFPMDFRAEILFSEMDSATSCDVTPTSVEEREGGGLPCEAFSKVREIFSNVDWLDPRTDVAQDILEIRAANILQEKLETLSPQPARKNTLMKSASSLTNEVIGSLICQSPQSNKDFEPSFHQIASKLKNGSSHFQDAIEGMNLHRSTSKKKLESVVSNAGKTAGLLSDPYQERVIDKSRSPPPHDQTTMPSLIDHGQPMAISQGPSTKKADAKSHTQSEVMSQDVTQTEVFRRGYNGNPTLTRYHGASAVGITALFHDHAAEFNNNRTHITESNSSVALSPRNTILSSFSGLLKPLSPSKLSASPQPPSPGPLPPPLLHPPPTSVVPAAPPCVPPSCSELVESIRTAISRPCPPPPPPPCQDSAHPPPPPCPKSAHPPPPLPCPGSAHPPPPPPCPGLTHPPPPPCPGLAHPPTPPCPRLAHPPPPPCQELGHPPAPPCPGLAHPPPPPPCPGLARPPSPPCPESGHPPPPPPPGPGLAHPPPPPPCPGLAHPPPPAPCPPPLHSAPPPAPPPKCSTNAAPAPPPPVSLKGRTDGIVASGGASIPPPPIGATKGKLQPRTGVRNQAQSKRTPLKPYHWLKLTRAMQGSLWADAQKPEEASKAPEFDISELESLFSAAIPNLDHGSAGKSNRRAAGPKSDKVQLIDLRRAYNCEIMLTKVKIPLSDLMSSVLALDDLALDTDQVDNLIKFCPTKEEIELLKNYKGDMDNLGKCEKFFLELMKVPRVESKLRVFSFKIQFCSQVSDLRKSLNIVNSTAEEVRNSVKLKRIMQTILSLGNALNHGTARGSAVGFRLDSLLKLTDTRARNNKMTLMHYLCKVLAHKLPEVMDFPNDLLSLEAATKIQLKYLAEEMQAISKGMEKIQQELTASENDGPVSESFCTTLKNFLSYAEGEVRSLATLYSGVGRNADALANYFGEDPARCPFEQVVSTLLNFVRMFKKAHEENCKQLEFERKKAEKEAENEKAQINASNQQKGNEKIRKSNSSIGTAAEHHLIETT</sequence>
<dbReference type="GO" id="GO:0004721">
    <property type="term" value="F:phosphoprotein phosphatase activity"/>
    <property type="evidence" value="ECO:0007669"/>
    <property type="project" value="UniProtKB-KW"/>
</dbReference>
<dbReference type="Proteomes" id="UP000249390">
    <property type="component" value="Unassembled WGS sequence"/>
</dbReference>
<dbReference type="SUPFAM" id="SSF101447">
    <property type="entry name" value="Formin homology 2 domain (FH2 domain)"/>
    <property type="match status" value="1"/>
</dbReference>
<dbReference type="SUPFAM" id="SSF52799">
    <property type="entry name" value="(Phosphotyrosine protein) phosphatases II"/>
    <property type="match status" value="1"/>
</dbReference>
<feature type="region of interest" description="Disordered" evidence="4">
    <location>
        <begin position="1284"/>
        <end position="1323"/>
    </location>
</feature>
<feature type="region of interest" description="Disordered" evidence="4">
    <location>
        <begin position="623"/>
        <end position="648"/>
    </location>
</feature>
<dbReference type="InterPro" id="IPR035892">
    <property type="entry name" value="C2_domain_sf"/>
</dbReference>
<dbReference type="InterPro" id="IPR015425">
    <property type="entry name" value="FH2_Formin"/>
</dbReference>
<dbReference type="InterPro" id="IPR051144">
    <property type="entry name" value="Formin_homology_domain"/>
</dbReference>
<dbReference type="PROSITE" id="PS51444">
    <property type="entry name" value="FH2"/>
    <property type="match status" value="1"/>
</dbReference>
<evidence type="ECO:0000256" key="3">
    <source>
        <dbReference type="RuleBase" id="RU361260"/>
    </source>
</evidence>
<proteinExistence type="inferred from homology"/>
<evidence type="ECO:0000256" key="2">
    <source>
        <dbReference type="ARBA" id="ARBA00022912"/>
    </source>
</evidence>
<evidence type="ECO:0000256" key="4">
    <source>
        <dbReference type="SAM" id="MobiDB-lite"/>
    </source>
</evidence>
<feature type="compositionally biased region" description="Basic and acidic residues" evidence="4">
    <location>
        <begin position="496"/>
        <end position="505"/>
    </location>
</feature>
<dbReference type="PANTHER" id="PTHR45733">
    <property type="entry name" value="FORMIN-J"/>
    <property type="match status" value="1"/>
</dbReference>
<dbReference type="SUPFAM" id="SSF49562">
    <property type="entry name" value="C2 domain (Calcium/lipid-binding domain, CaLB)"/>
    <property type="match status" value="1"/>
</dbReference>
<dbReference type="EMBL" id="NQVE01000215">
    <property type="protein sequence ID" value="RAL38062.1"/>
    <property type="molecule type" value="Genomic_DNA"/>
</dbReference>
<keyword evidence="2" id="KW-0904">Protein phosphatase</keyword>
<dbReference type="PROSITE" id="PS51182">
    <property type="entry name" value="C2_TENSIN"/>
    <property type="match status" value="1"/>
</dbReference>
<keyword evidence="8" id="KW-1185">Reference proteome</keyword>